<dbReference type="PANTHER" id="PTHR16121:SF0">
    <property type="entry name" value="CAP-SPECIFIC MRNA (NUCLEOSIDE-2'-O-)-METHYLTRANSFERASE 1"/>
    <property type="match status" value="1"/>
</dbReference>
<proteinExistence type="predicted"/>
<dbReference type="InterPro" id="IPR050851">
    <property type="entry name" value="mRNA_Cap_2O-Ribose_MeTrfase"/>
</dbReference>
<evidence type="ECO:0000313" key="4">
    <source>
        <dbReference type="Proteomes" id="UP000236333"/>
    </source>
</evidence>
<feature type="domain" description="Ribosomal RNA methyltransferase FtsJ" evidence="2">
    <location>
        <begin position="81"/>
        <end position="282"/>
    </location>
</feature>
<keyword evidence="1" id="KW-0539">Nucleus</keyword>
<dbReference type="GO" id="GO:0006370">
    <property type="term" value="P:7-methylguanosine mRNA capping"/>
    <property type="evidence" value="ECO:0007669"/>
    <property type="project" value="UniProtKB-UniRule"/>
</dbReference>
<dbReference type="Proteomes" id="UP000236333">
    <property type="component" value="Unassembled WGS sequence"/>
</dbReference>
<keyword evidence="1" id="KW-0949">S-adenosyl-L-methionine</keyword>
<comment type="function">
    <text evidence="1">S-adenosyl-L-methionine-dependent methyltransferase that mediates RNA cap1 2'-O-ribose methylation to the 5'-cap structure of RNAs. Methylates the ribose of the first nucleotide of a m(7)GpppG-capped mRNA to produce m(7)GpppNmp (cap1).</text>
</comment>
<keyword evidence="1" id="KW-0507">mRNA processing</keyword>
<keyword evidence="1 3" id="KW-0808">Transferase</keyword>
<comment type="catalytic activity">
    <reaction evidence="1">
        <text>a 5'-end (N(7)-methyl 5'-triphosphoguanosine)-ribonucleoside in mRNA + S-adenosyl-L-methionine = a 5'-end (N(7)-methyl 5'-triphosphoguanosine)-(2'-O-methyl-ribonucleoside) in mRNA + S-adenosyl-L-homocysteine + H(+)</text>
        <dbReference type="Rhea" id="RHEA:67020"/>
        <dbReference type="Rhea" id="RHEA-COMP:17167"/>
        <dbReference type="Rhea" id="RHEA-COMP:17168"/>
        <dbReference type="ChEBI" id="CHEBI:15378"/>
        <dbReference type="ChEBI" id="CHEBI:57856"/>
        <dbReference type="ChEBI" id="CHEBI:59789"/>
        <dbReference type="ChEBI" id="CHEBI:156461"/>
        <dbReference type="ChEBI" id="CHEBI:167609"/>
        <dbReference type="EC" id="2.1.1.57"/>
    </reaction>
</comment>
<evidence type="ECO:0000259" key="2">
    <source>
        <dbReference type="Pfam" id="PF01728"/>
    </source>
</evidence>
<sequence length="391" mass="43425">MDLVKQRFRIGHYSKGDDNGEIGELRQVNERLHETLDRYKEGIAKHYRNKKWDRFKKHCNDHELVFTSTPESPSIAARCPVSRSYFKLWESMHDFSDLFKLGSTPVKAVFLAEGPGGFVEAFCSRRAGTPGDTLFGMTLLSSNKNVPEWRLGCQELHGKPFSIVTGTDGTGNIYNQSNIQTLVTSVGRATADFITADGGFDFSGNFNMQEQVSTRLIAAEAYTAMSVQKLGGVFFLKVYDIRQAPTLVLLSILGRCYDAVHLTKPLSSRPANSEKYVICTGFKGCDAASLALLKATVVTGDLKALEGERNTLSVAFLRDIIDANTHFIERQITSIDETLRFIQLHDTAASEDAKKTMLAARCADQALKSHAWCIRYNVGVSESATTRYAFN</sequence>
<keyword evidence="1" id="KW-0506">mRNA capping</keyword>
<keyword evidence="4" id="KW-1185">Reference proteome</keyword>
<gene>
    <name evidence="3" type="ORF">TSOC_014356</name>
</gene>
<protein>
    <recommendedName>
        <fullName evidence="1">Cap-specific mRNA (nucleoside-2'-O-)-methyltransferase 1</fullName>
        <ecNumber evidence="1">2.1.1.57</ecNumber>
    </recommendedName>
    <alternativeName>
        <fullName evidence="1">Cap1 2'O-ribose methyltransferase 1</fullName>
    </alternativeName>
</protein>
<dbReference type="Gene3D" id="3.40.50.12760">
    <property type="match status" value="1"/>
</dbReference>
<comment type="subcellular location">
    <subcellularLocation>
        <location evidence="1">Nucleus</location>
    </subcellularLocation>
</comment>
<keyword evidence="1 3" id="KW-0489">Methyltransferase</keyword>
<dbReference type="AlphaFoldDB" id="A0A2J7ZHV7"/>
<dbReference type="Pfam" id="PF01728">
    <property type="entry name" value="FtsJ"/>
    <property type="match status" value="1"/>
</dbReference>
<dbReference type="InterPro" id="IPR029063">
    <property type="entry name" value="SAM-dependent_MTases_sf"/>
</dbReference>
<evidence type="ECO:0000313" key="3">
    <source>
        <dbReference type="EMBL" id="PNG99853.1"/>
    </source>
</evidence>
<dbReference type="GO" id="GO:0016556">
    <property type="term" value="P:mRNA modification"/>
    <property type="evidence" value="ECO:0007669"/>
    <property type="project" value="UniProtKB-UniRule"/>
</dbReference>
<comment type="caution">
    <text evidence="3">The sequence shown here is derived from an EMBL/GenBank/DDBJ whole genome shotgun (WGS) entry which is preliminary data.</text>
</comment>
<name>A0A2J7ZHV7_9CHLO</name>
<dbReference type="GO" id="GO:0005737">
    <property type="term" value="C:cytoplasm"/>
    <property type="evidence" value="ECO:0007669"/>
    <property type="project" value="TreeGrafter"/>
</dbReference>
<dbReference type="EC" id="2.1.1.57" evidence="1"/>
<dbReference type="EMBL" id="PGGS01002037">
    <property type="protein sequence ID" value="PNG99853.1"/>
    <property type="molecule type" value="Genomic_DNA"/>
</dbReference>
<dbReference type="OrthoDB" id="4822at2759"/>
<dbReference type="PANTHER" id="PTHR16121">
    <property type="entry name" value="CAP-SPECIFIC MRNA (NUCLEOSIDE-2'-O-)-METHYLTRANSFERASE 1-RELATED"/>
    <property type="match status" value="1"/>
</dbReference>
<dbReference type="InterPro" id="IPR002877">
    <property type="entry name" value="RNA_MeTrfase_FtsJ_dom"/>
</dbReference>
<organism evidence="3 4">
    <name type="scientific">Tetrabaena socialis</name>
    <dbReference type="NCBI Taxonomy" id="47790"/>
    <lineage>
        <taxon>Eukaryota</taxon>
        <taxon>Viridiplantae</taxon>
        <taxon>Chlorophyta</taxon>
        <taxon>core chlorophytes</taxon>
        <taxon>Chlorophyceae</taxon>
        <taxon>CS clade</taxon>
        <taxon>Chlamydomonadales</taxon>
        <taxon>Tetrabaenaceae</taxon>
        <taxon>Tetrabaena</taxon>
    </lineage>
</organism>
<dbReference type="GO" id="GO:0003676">
    <property type="term" value="F:nucleic acid binding"/>
    <property type="evidence" value="ECO:0007669"/>
    <property type="project" value="UniProtKB-UniRule"/>
</dbReference>
<dbReference type="GO" id="GO:0032259">
    <property type="term" value="P:methylation"/>
    <property type="evidence" value="ECO:0007669"/>
    <property type="project" value="UniProtKB-KW"/>
</dbReference>
<reference evidence="3 4" key="1">
    <citation type="journal article" date="2017" name="Mol. Biol. Evol.">
        <title>The 4-celled Tetrabaena socialis nuclear genome reveals the essential components for genetic control of cell number at the origin of multicellularity in the volvocine lineage.</title>
        <authorList>
            <person name="Featherston J."/>
            <person name="Arakaki Y."/>
            <person name="Hanschen E.R."/>
            <person name="Ferris P.J."/>
            <person name="Michod R.E."/>
            <person name="Olson B.J.S.C."/>
            <person name="Nozaki H."/>
            <person name="Durand P.M."/>
        </authorList>
    </citation>
    <scope>NUCLEOTIDE SEQUENCE [LARGE SCALE GENOMIC DNA]</scope>
    <source>
        <strain evidence="3 4">NIES-571</strain>
    </source>
</reference>
<dbReference type="GO" id="GO:0004483">
    <property type="term" value="F:methyltransferase cap1 activity"/>
    <property type="evidence" value="ECO:0007669"/>
    <property type="project" value="UniProtKB-UniRule"/>
</dbReference>
<evidence type="ECO:0000256" key="1">
    <source>
        <dbReference type="RuleBase" id="RU368012"/>
    </source>
</evidence>
<dbReference type="GO" id="GO:0005634">
    <property type="term" value="C:nucleus"/>
    <property type="evidence" value="ECO:0007669"/>
    <property type="project" value="UniProtKB-SubCell"/>
</dbReference>
<accession>A0A2J7ZHV7</accession>
<dbReference type="SUPFAM" id="SSF53335">
    <property type="entry name" value="S-adenosyl-L-methionine-dependent methyltransferases"/>
    <property type="match status" value="1"/>
</dbReference>